<name>A0A2U2DUV6_9HYPH</name>
<dbReference type="SUPFAM" id="SSF54001">
    <property type="entry name" value="Cysteine proteinases"/>
    <property type="match status" value="1"/>
</dbReference>
<proteinExistence type="predicted"/>
<dbReference type="Pfam" id="PF03543">
    <property type="entry name" value="Peptidase_C58"/>
    <property type="match status" value="1"/>
</dbReference>
<comment type="caution">
    <text evidence="5">The sequence shown here is derived from an EMBL/GenBank/DDBJ whole genome shotgun (WGS) entry which is preliminary data.</text>
</comment>
<dbReference type="InterPro" id="IPR006473">
    <property type="entry name" value="Peptidase_C58_Yopt"/>
</dbReference>
<protein>
    <recommendedName>
        <fullName evidence="4">Peptidase C58 YopT-type domain-containing protein</fullName>
    </recommendedName>
</protein>
<keyword evidence="3" id="KW-0788">Thiol protease</keyword>
<evidence type="ECO:0000256" key="3">
    <source>
        <dbReference type="ARBA" id="ARBA00022807"/>
    </source>
</evidence>
<dbReference type="CDD" id="cd20497">
    <property type="entry name" value="C58_YopT-like"/>
    <property type="match status" value="1"/>
</dbReference>
<feature type="domain" description="Peptidase C58 YopT-type" evidence="4">
    <location>
        <begin position="55"/>
        <end position="223"/>
    </location>
</feature>
<keyword evidence="6" id="KW-1185">Reference proteome</keyword>
<sequence length="264" mass="29029">MVNVEMRRNRQEFIYGFGFTVWKTGGEVMELPADYMKNGVAFKQRDLAVADEEVSYGICVGLSAEWVARHKKYKSEGSAKRIAFIKSQAPSAIARQKAYLSVLTKSRSSAFSGQTTELDAALAFAESGMSANLADSTRFMRAAADECLHPLYTHTGGHNNYFLILLSFGKDNHCIAAYHSSGKLFGYGSHLYVFEPNFGEIKIAASETAVKGFFKALAEAYRTYADKDNVVDPKILDRVTVVRLSETFAAPTRARAQAITGKAA</sequence>
<dbReference type="GO" id="GO:0004197">
    <property type="term" value="F:cysteine-type endopeptidase activity"/>
    <property type="evidence" value="ECO:0007669"/>
    <property type="project" value="InterPro"/>
</dbReference>
<evidence type="ECO:0000256" key="2">
    <source>
        <dbReference type="ARBA" id="ARBA00022801"/>
    </source>
</evidence>
<gene>
    <name evidence="5" type="ORF">DEM27_05425</name>
</gene>
<evidence type="ECO:0000259" key="4">
    <source>
        <dbReference type="Pfam" id="PF03543"/>
    </source>
</evidence>
<evidence type="ECO:0000313" key="5">
    <source>
        <dbReference type="EMBL" id="PWE57084.1"/>
    </source>
</evidence>
<dbReference type="AlphaFoldDB" id="A0A2U2DUV6"/>
<dbReference type="InterPro" id="IPR038765">
    <property type="entry name" value="Papain-like_cys_pep_sf"/>
</dbReference>
<dbReference type="EMBL" id="QFBC01000002">
    <property type="protein sequence ID" value="PWE57084.1"/>
    <property type="molecule type" value="Genomic_DNA"/>
</dbReference>
<evidence type="ECO:0000256" key="1">
    <source>
        <dbReference type="ARBA" id="ARBA00022670"/>
    </source>
</evidence>
<dbReference type="Gene3D" id="3.90.70.20">
    <property type="match status" value="1"/>
</dbReference>
<dbReference type="Proteomes" id="UP000245252">
    <property type="component" value="Unassembled WGS sequence"/>
</dbReference>
<evidence type="ECO:0000313" key="6">
    <source>
        <dbReference type="Proteomes" id="UP000245252"/>
    </source>
</evidence>
<keyword evidence="2" id="KW-0378">Hydrolase</keyword>
<accession>A0A2U2DUV6</accession>
<dbReference type="GO" id="GO:0006508">
    <property type="term" value="P:proteolysis"/>
    <property type="evidence" value="ECO:0007669"/>
    <property type="project" value="UniProtKB-KW"/>
</dbReference>
<keyword evidence="1" id="KW-0645">Protease</keyword>
<organism evidence="5 6">
    <name type="scientific">Metarhizobium album</name>
    <dbReference type="NCBI Taxonomy" id="2182425"/>
    <lineage>
        <taxon>Bacteria</taxon>
        <taxon>Pseudomonadati</taxon>
        <taxon>Pseudomonadota</taxon>
        <taxon>Alphaproteobacteria</taxon>
        <taxon>Hyphomicrobiales</taxon>
        <taxon>Rhizobiaceae</taxon>
        <taxon>Metarhizobium</taxon>
    </lineage>
</organism>
<reference evidence="5 6" key="1">
    <citation type="submission" date="2018-05" db="EMBL/GenBank/DDBJ databases">
        <title>The draft genome of strain NS-104.</title>
        <authorList>
            <person name="Hang P."/>
            <person name="Jiang J."/>
        </authorList>
    </citation>
    <scope>NUCLEOTIDE SEQUENCE [LARGE SCALE GENOMIC DNA]</scope>
    <source>
        <strain evidence="5 6">NS-104</strain>
    </source>
</reference>